<keyword evidence="6" id="KW-1185">Reference proteome</keyword>
<name>A0A222FLL4_9GAMM</name>
<dbReference type="PROSITE" id="PS01124">
    <property type="entry name" value="HTH_ARAC_FAMILY_2"/>
    <property type="match status" value="1"/>
</dbReference>
<feature type="domain" description="HTH araC/xylS-type" evidence="4">
    <location>
        <begin position="229"/>
        <end position="327"/>
    </location>
</feature>
<keyword evidence="3" id="KW-0804">Transcription</keyword>
<keyword evidence="2" id="KW-0238">DNA-binding</keyword>
<dbReference type="PANTHER" id="PTHR47894:SF1">
    <property type="entry name" value="HTH-TYPE TRANSCRIPTIONAL REGULATOR VQSM"/>
    <property type="match status" value="1"/>
</dbReference>
<evidence type="ECO:0000259" key="4">
    <source>
        <dbReference type="PROSITE" id="PS01124"/>
    </source>
</evidence>
<protein>
    <submittedName>
        <fullName evidence="5">AraC family transcriptional regulator</fullName>
    </submittedName>
</protein>
<dbReference type="RefSeq" id="WP_094060664.1">
    <property type="nucleotide sequence ID" value="NZ_CP022530.1"/>
</dbReference>
<dbReference type="PANTHER" id="PTHR47894">
    <property type="entry name" value="HTH-TYPE TRANSCRIPTIONAL REGULATOR GADX"/>
    <property type="match status" value="1"/>
</dbReference>
<dbReference type="Proteomes" id="UP000202440">
    <property type="component" value="Chromosome"/>
</dbReference>
<gene>
    <name evidence="5" type="ORF">CHH28_12745</name>
</gene>
<dbReference type="GO" id="GO:0003700">
    <property type="term" value="F:DNA-binding transcription factor activity"/>
    <property type="evidence" value="ECO:0007669"/>
    <property type="project" value="InterPro"/>
</dbReference>
<dbReference type="SUPFAM" id="SSF46689">
    <property type="entry name" value="Homeodomain-like"/>
    <property type="match status" value="1"/>
</dbReference>
<evidence type="ECO:0000256" key="2">
    <source>
        <dbReference type="ARBA" id="ARBA00023125"/>
    </source>
</evidence>
<dbReference type="Pfam" id="PF12833">
    <property type="entry name" value="HTH_18"/>
    <property type="match status" value="1"/>
</dbReference>
<dbReference type="Gene3D" id="1.10.10.60">
    <property type="entry name" value="Homeodomain-like"/>
    <property type="match status" value="1"/>
</dbReference>
<evidence type="ECO:0000256" key="3">
    <source>
        <dbReference type="ARBA" id="ARBA00023163"/>
    </source>
</evidence>
<dbReference type="GO" id="GO:0005829">
    <property type="term" value="C:cytosol"/>
    <property type="evidence" value="ECO:0007669"/>
    <property type="project" value="TreeGrafter"/>
</dbReference>
<dbReference type="Pfam" id="PF12625">
    <property type="entry name" value="Arabinose_bd"/>
    <property type="match status" value="1"/>
</dbReference>
<evidence type="ECO:0000313" key="6">
    <source>
        <dbReference type="Proteomes" id="UP000202440"/>
    </source>
</evidence>
<dbReference type="EMBL" id="CP022530">
    <property type="protein sequence ID" value="ASP39486.1"/>
    <property type="molecule type" value="Genomic_DNA"/>
</dbReference>
<evidence type="ECO:0000313" key="5">
    <source>
        <dbReference type="EMBL" id="ASP39486.1"/>
    </source>
</evidence>
<dbReference type="InterPro" id="IPR032687">
    <property type="entry name" value="AraC-type_N"/>
</dbReference>
<dbReference type="InterPro" id="IPR020449">
    <property type="entry name" value="Tscrpt_reg_AraC-type_HTH"/>
</dbReference>
<evidence type="ECO:0000256" key="1">
    <source>
        <dbReference type="ARBA" id="ARBA00023015"/>
    </source>
</evidence>
<dbReference type="AlphaFoldDB" id="A0A222FLL4"/>
<dbReference type="KEGG" id="bsan:CHH28_12745"/>
<accession>A0A222FLL4</accession>
<dbReference type="PROSITE" id="PS00041">
    <property type="entry name" value="HTH_ARAC_FAMILY_1"/>
    <property type="match status" value="1"/>
</dbReference>
<keyword evidence="1" id="KW-0805">Transcription regulation</keyword>
<reference evidence="5 6" key="1">
    <citation type="submission" date="2017-07" db="EMBL/GenBank/DDBJ databases">
        <title>Annotated genome sequence of Bacterioplanes sanyensis isolated from Red Sea.</title>
        <authorList>
            <person name="Rehman Z.U."/>
        </authorList>
    </citation>
    <scope>NUCLEOTIDE SEQUENCE [LARGE SCALE GENOMIC DNA]</scope>
    <source>
        <strain evidence="5 6">NV9</strain>
    </source>
</reference>
<dbReference type="SMART" id="SM00342">
    <property type="entry name" value="HTH_ARAC"/>
    <property type="match status" value="1"/>
</dbReference>
<dbReference type="InterPro" id="IPR018062">
    <property type="entry name" value="HTH_AraC-typ_CS"/>
</dbReference>
<dbReference type="InterPro" id="IPR009057">
    <property type="entry name" value="Homeodomain-like_sf"/>
</dbReference>
<sequence>MIPRPFVDAPVAALRRRGVDVLAIWRAAHLPESLLNDSNQSLTSSQYTRLMGTLWRESDDELMGLAPVTSRYGTFSMMCKAIVTCSSLEHALHRAQNFYALFARVPNIRLHKGKRLSRLIIDMEHDYDPEHFLSESLLAIWHRLASWLVGQGIPLLKVGCSYAPPAHAELYQDLFATPVMFNEPETYLQFPTRALQLPIAQTPASLQAFLHHSPADFLARPNPHQSTTGQLRRLFRQQPVDDLPSLTLAADRLRISSATLRRRLHDEQTSYQQLKDERRLEEACVMLRHHDLSIQSIAANLGYTEASTFHRAFRKWQGMTPGDYREQLREADICWENNSACHFL</sequence>
<dbReference type="GO" id="GO:0000976">
    <property type="term" value="F:transcription cis-regulatory region binding"/>
    <property type="evidence" value="ECO:0007669"/>
    <property type="project" value="TreeGrafter"/>
</dbReference>
<proteinExistence type="predicted"/>
<organism evidence="5 6">
    <name type="scientific">Bacterioplanes sanyensis</name>
    <dbReference type="NCBI Taxonomy" id="1249553"/>
    <lineage>
        <taxon>Bacteria</taxon>
        <taxon>Pseudomonadati</taxon>
        <taxon>Pseudomonadota</taxon>
        <taxon>Gammaproteobacteria</taxon>
        <taxon>Oceanospirillales</taxon>
        <taxon>Oceanospirillaceae</taxon>
        <taxon>Bacterioplanes</taxon>
    </lineage>
</organism>
<dbReference type="PRINTS" id="PR00032">
    <property type="entry name" value="HTHARAC"/>
</dbReference>
<dbReference type="OrthoDB" id="5582699at2"/>
<dbReference type="InterPro" id="IPR018060">
    <property type="entry name" value="HTH_AraC"/>
</dbReference>